<accession>A0ACB0L7A9</accession>
<comment type="caution">
    <text evidence="1">The sequence shown here is derived from an EMBL/GenBank/DDBJ whole genome shotgun (WGS) entry which is preliminary data.</text>
</comment>
<evidence type="ECO:0000313" key="1">
    <source>
        <dbReference type="EMBL" id="CAJ2665171.1"/>
    </source>
</evidence>
<organism evidence="1 2">
    <name type="scientific">Trifolium pratense</name>
    <name type="common">Red clover</name>
    <dbReference type="NCBI Taxonomy" id="57577"/>
    <lineage>
        <taxon>Eukaryota</taxon>
        <taxon>Viridiplantae</taxon>
        <taxon>Streptophyta</taxon>
        <taxon>Embryophyta</taxon>
        <taxon>Tracheophyta</taxon>
        <taxon>Spermatophyta</taxon>
        <taxon>Magnoliopsida</taxon>
        <taxon>eudicotyledons</taxon>
        <taxon>Gunneridae</taxon>
        <taxon>Pentapetalae</taxon>
        <taxon>rosids</taxon>
        <taxon>fabids</taxon>
        <taxon>Fabales</taxon>
        <taxon>Fabaceae</taxon>
        <taxon>Papilionoideae</taxon>
        <taxon>50 kb inversion clade</taxon>
        <taxon>NPAAA clade</taxon>
        <taxon>Hologalegina</taxon>
        <taxon>IRL clade</taxon>
        <taxon>Trifolieae</taxon>
        <taxon>Trifolium</taxon>
    </lineage>
</organism>
<proteinExistence type="predicted"/>
<dbReference type="Proteomes" id="UP001177021">
    <property type="component" value="Unassembled WGS sequence"/>
</dbReference>
<sequence length="537" mass="60674">MGIYAMMGAFTYQERNRRSNVMPITLGPHGANFVNVCKALASNFRDIEKGKILEIKGKKILCIIFNHVFIGDMPQQQQNAGCKSQRANLGCLFCFVTAEERQCLNYEIIDKGRTHYQHIQMRQQLHHLNKRDQDSYAKRFGISIEPLALQPLSPLSPALDLLLSNPPDPAHSEYSGITRLMHEILLENILTQLAVRLYHLQLRQFPFSPGYARLQSPIHHLKSYNMSDHARWSMVIAPLLRVWLRVNHFKPNFIRALRSNFGPSRTNPNDTEAVNEIDQAFASLAKSLVNAIIANSVPATSEVAEMNSRTQSSKAGKILIKKEALPNVHIALHYPDIAEEYGLPLMIHGLRDAGKSHKEIANQLKISLRQVGYALLRGNVTPKKRKGRSPIPSSEDVDQIENFVKSSPLNRRMTYLKLAAGPFRHFGVSEKVRKKVPVYFGRKNGGTIDSENYCQKIVPLIDGMVSMRPWLSVMQDNAPPHAAARTMEEMGDRVITPISWPPNSPDLNPIEAVWDNMKNYIQLNYPSLGSGRKTIPR</sequence>
<name>A0ACB0L7A9_TRIPR</name>
<keyword evidence="2" id="KW-1185">Reference proteome</keyword>
<gene>
    <name evidence="1" type="ORF">MILVUS5_LOCUS30208</name>
</gene>
<protein>
    <submittedName>
        <fullName evidence="1">Uncharacterized protein</fullName>
    </submittedName>
</protein>
<evidence type="ECO:0000313" key="2">
    <source>
        <dbReference type="Proteomes" id="UP001177021"/>
    </source>
</evidence>
<reference evidence="1" key="1">
    <citation type="submission" date="2023-10" db="EMBL/GenBank/DDBJ databases">
        <authorList>
            <person name="Rodriguez Cubillos JULIANA M."/>
            <person name="De Vega J."/>
        </authorList>
    </citation>
    <scope>NUCLEOTIDE SEQUENCE</scope>
</reference>
<dbReference type="EMBL" id="CASHSV030000448">
    <property type="protein sequence ID" value="CAJ2665171.1"/>
    <property type="molecule type" value="Genomic_DNA"/>
</dbReference>